<protein>
    <submittedName>
        <fullName evidence="7">Uncharacterized protein</fullName>
    </submittedName>
</protein>
<dbReference type="PANTHER" id="PTHR48041:SF90">
    <property type="entry name" value="ATP-BINDING CASSETTE SUB-FAMILY G MEMBER 1"/>
    <property type="match status" value="1"/>
</dbReference>
<dbReference type="GO" id="GO:0034041">
    <property type="term" value="F:ABC-type sterol transporter activity"/>
    <property type="evidence" value="ECO:0007669"/>
    <property type="project" value="TreeGrafter"/>
</dbReference>
<keyword evidence="3 6" id="KW-0812">Transmembrane</keyword>
<reference evidence="7" key="3">
    <citation type="submission" date="2025-09" db="UniProtKB">
        <authorList>
            <consortium name="Ensembl"/>
        </authorList>
    </citation>
    <scope>IDENTIFICATION</scope>
</reference>
<keyword evidence="5 6" id="KW-0472">Membrane</keyword>
<name>A0A8C4T6C5_ERPCA</name>
<accession>A0A8C4T6C5</accession>
<sequence>MGKTGRTSPYHIWQRTPINFPITHQLGTAKVIYEIITQRKVFDCQHSELCLSLYYCSLFEIKQSISMHEFKLKRTQNITTQISGNFNSEELIAIMGPSSAGKPTIEYSGWLRRTGVKCDINEVYVPLGNCHAEAMMISVNLKLKDKHQIHKAIGLEIHVLQALGLLEFSKTCTGKLHPSIHFPTHSFLSLPLFSLMKALAQGGRTVICTIHQPSANLSNKLFDKLYVLIQLTENHHTIISSLSASSVNLVCLFRRTFPLTSTDSALTHLCLISHIGIGVCFIRELSMMQLRCSTTVTSHFSFVSLVAQSLDLFFGSSRSSVQVSIYVGPVCIVPILLFSGYLVKFTTIHRYFQWSLILHLSCLKE</sequence>
<evidence type="ECO:0000256" key="1">
    <source>
        <dbReference type="ARBA" id="ARBA00004141"/>
    </source>
</evidence>
<evidence type="ECO:0000313" key="7">
    <source>
        <dbReference type="Ensembl" id="ENSECRP00000026928.1"/>
    </source>
</evidence>
<feature type="transmembrane region" description="Helical" evidence="6">
    <location>
        <begin position="323"/>
        <end position="343"/>
    </location>
</feature>
<dbReference type="InterPro" id="IPR050352">
    <property type="entry name" value="ABCG_transporters"/>
</dbReference>
<reference evidence="7" key="2">
    <citation type="submission" date="2025-08" db="UniProtKB">
        <authorList>
            <consortium name="Ensembl"/>
        </authorList>
    </citation>
    <scope>IDENTIFICATION</scope>
</reference>
<dbReference type="PANTHER" id="PTHR48041">
    <property type="entry name" value="ABC TRANSPORTER G FAMILY MEMBER 28"/>
    <property type="match status" value="1"/>
</dbReference>
<keyword evidence="8" id="KW-1185">Reference proteome</keyword>
<dbReference type="GO" id="GO:0033344">
    <property type="term" value="P:cholesterol efflux"/>
    <property type="evidence" value="ECO:0007669"/>
    <property type="project" value="TreeGrafter"/>
</dbReference>
<evidence type="ECO:0000256" key="3">
    <source>
        <dbReference type="ARBA" id="ARBA00022692"/>
    </source>
</evidence>
<dbReference type="AlphaFoldDB" id="A0A8C4T6C5"/>
<evidence type="ECO:0000256" key="6">
    <source>
        <dbReference type="SAM" id="Phobius"/>
    </source>
</evidence>
<comment type="subcellular location">
    <subcellularLocation>
        <location evidence="1">Membrane</location>
        <topology evidence="1">Multi-pass membrane protein</topology>
    </subcellularLocation>
</comment>
<proteinExistence type="predicted"/>
<dbReference type="GO" id="GO:0005886">
    <property type="term" value="C:plasma membrane"/>
    <property type="evidence" value="ECO:0007669"/>
    <property type="project" value="TreeGrafter"/>
</dbReference>
<dbReference type="GO" id="GO:0042632">
    <property type="term" value="P:cholesterol homeostasis"/>
    <property type="evidence" value="ECO:0007669"/>
    <property type="project" value="TreeGrafter"/>
</dbReference>
<evidence type="ECO:0000313" key="8">
    <source>
        <dbReference type="Proteomes" id="UP000694620"/>
    </source>
</evidence>
<dbReference type="GeneTree" id="ENSGT00940000160131"/>
<organism evidence="7 8">
    <name type="scientific">Erpetoichthys calabaricus</name>
    <name type="common">Rope fish</name>
    <name type="synonym">Calamoichthys calabaricus</name>
    <dbReference type="NCBI Taxonomy" id="27687"/>
    <lineage>
        <taxon>Eukaryota</taxon>
        <taxon>Metazoa</taxon>
        <taxon>Chordata</taxon>
        <taxon>Craniata</taxon>
        <taxon>Vertebrata</taxon>
        <taxon>Euteleostomi</taxon>
        <taxon>Actinopterygii</taxon>
        <taxon>Polypteriformes</taxon>
        <taxon>Polypteridae</taxon>
        <taxon>Erpetoichthys</taxon>
    </lineage>
</organism>
<evidence type="ECO:0000256" key="2">
    <source>
        <dbReference type="ARBA" id="ARBA00022448"/>
    </source>
</evidence>
<keyword evidence="4 6" id="KW-1133">Transmembrane helix</keyword>
<dbReference type="Proteomes" id="UP000694620">
    <property type="component" value="Chromosome 8"/>
</dbReference>
<evidence type="ECO:0000256" key="5">
    <source>
        <dbReference type="ARBA" id="ARBA00023136"/>
    </source>
</evidence>
<dbReference type="Ensembl" id="ENSECRT00000027497.1">
    <property type="protein sequence ID" value="ENSECRP00000026928.1"/>
    <property type="gene ID" value="ENSECRG00000018196.1"/>
</dbReference>
<keyword evidence="2" id="KW-0813">Transport</keyword>
<evidence type="ECO:0000256" key="4">
    <source>
        <dbReference type="ARBA" id="ARBA00022989"/>
    </source>
</evidence>
<reference evidence="7" key="1">
    <citation type="submission" date="2021-06" db="EMBL/GenBank/DDBJ databases">
        <authorList>
            <consortium name="Wellcome Sanger Institute Data Sharing"/>
        </authorList>
    </citation>
    <scope>NUCLEOTIDE SEQUENCE [LARGE SCALE GENOMIC DNA]</scope>
</reference>